<feature type="non-terminal residue" evidence="2">
    <location>
        <position position="174"/>
    </location>
</feature>
<proteinExistence type="predicted"/>
<evidence type="ECO:0000313" key="3">
    <source>
        <dbReference type="Proteomes" id="UP000077266"/>
    </source>
</evidence>
<protein>
    <submittedName>
        <fullName evidence="2">Uncharacterized protein</fullName>
    </submittedName>
</protein>
<feature type="region of interest" description="Disordered" evidence="1">
    <location>
        <begin position="119"/>
        <end position="174"/>
    </location>
</feature>
<reference evidence="2 3" key="1">
    <citation type="journal article" date="2016" name="Mol. Biol. Evol.">
        <title>Comparative Genomics of Early-Diverging Mushroom-Forming Fungi Provides Insights into the Origins of Lignocellulose Decay Capabilities.</title>
        <authorList>
            <person name="Nagy L.G."/>
            <person name="Riley R."/>
            <person name="Tritt A."/>
            <person name="Adam C."/>
            <person name="Daum C."/>
            <person name="Floudas D."/>
            <person name="Sun H."/>
            <person name="Yadav J.S."/>
            <person name="Pangilinan J."/>
            <person name="Larsson K.H."/>
            <person name="Matsuura K."/>
            <person name="Barry K."/>
            <person name="Labutti K."/>
            <person name="Kuo R."/>
            <person name="Ohm R.A."/>
            <person name="Bhattacharya S.S."/>
            <person name="Shirouzu T."/>
            <person name="Yoshinaga Y."/>
            <person name="Martin F.M."/>
            <person name="Grigoriev I.V."/>
            <person name="Hibbett D.S."/>
        </authorList>
    </citation>
    <scope>NUCLEOTIDE SEQUENCE [LARGE SCALE GENOMIC DNA]</scope>
    <source>
        <strain evidence="2 3">HHB12029</strain>
    </source>
</reference>
<evidence type="ECO:0000256" key="1">
    <source>
        <dbReference type="SAM" id="MobiDB-lite"/>
    </source>
</evidence>
<gene>
    <name evidence="2" type="ORF">EXIGLDRAFT_770998</name>
</gene>
<keyword evidence="3" id="KW-1185">Reference proteome</keyword>
<dbReference type="InParanoid" id="A0A165GAU2"/>
<evidence type="ECO:0000313" key="2">
    <source>
        <dbReference type="EMBL" id="KZV90241.1"/>
    </source>
</evidence>
<dbReference type="Proteomes" id="UP000077266">
    <property type="component" value="Unassembled WGS sequence"/>
</dbReference>
<accession>A0A165GAU2</accession>
<dbReference type="AlphaFoldDB" id="A0A165GAU2"/>
<feature type="compositionally biased region" description="Basic and acidic residues" evidence="1">
    <location>
        <begin position="144"/>
        <end position="165"/>
    </location>
</feature>
<sequence>MLQNTFAQHLYVVPITYEAEDVCHPYPCHHARHEVEEANANAMRYREDGRYYGREEANVSAFYRGGHTRRVQIDEGVNLHGAEAVKVNRDGGEERHDGVVASRCHGGNGEAEIRGADAEAYPGDGVASRPGDAEVVEESLLDAEGTRGDEAAENHDGEGVANRDDGVEETPCGV</sequence>
<name>A0A165GAU2_EXIGL</name>
<organism evidence="2 3">
    <name type="scientific">Exidia glandulosa HHB12029</name>
    <dbReference type="NCBI Taxonomy" id="1314781"/>
    <lineage>
        <taxon>Eukaryota</taxon>
        <taxon>Fungi</taxon>
        <taxon>Dikarya</taxon>
        <taxon>Basidiomycota</taxon>
        <taxon>Agaricomycotina</taxon>
        <taxon>Agaricomycetes</taxon>
        <taxon>Auriculariales</taxon>
        <taxon>Exidiaceae</taxon>
        <taxon>Exidia</taxon>
    </lineage>
</organism>
<dbReference type="EMBL" id="KV426053">
    <property type="protein sequence ID" value="KZV90241.1"/>
    <property type="molecule type" value="Genomic_DNA"/>
</dbReference>